<reference evidence="2 3" key="1">
    <citation type="submission" date="2018-10" db="EMBL/GenBank/DDBJ databases">
        <title>A high-quality apple genome assembly.</title>
        <authorList>
            <person name="Hu J."/>
        </authorList>
    </citation>
    <scope>NUCLEOTIDE SEQUENCE [LARGE SCALE GENOMIC DNA]</scope>
    <source>
        <strain evidence="3">cv. HFTH1</strain>
        <tissue evidence="2">Young leaf</tissue>
    </source>
</reference>
<sequence>MGKLHFTFSEINLILSIPLSLRDVGDRVIWHFERERRFSVRGAYHFARSELVRRLASNSQVEFFWRTLWKACILGKVKICVWRSCYDALPTHTNLLKRKVIQEDGCISCGQGLKCR</sequence>
<dbReference type="AlphaFoldDB" id="A0A498HES9"/>
<keyword evidence="3" id="KW-1185">Reference proteome</keyword>
<name>A0A498HES9_MALDO</name>
<comment type="caution">
    <text evidence="2">The sequence shown here is derived from an EMBL/GenBank/DDBJ whole genome shotgun (WGS) entry which is preliminary data.</text>
</comment>
<evidence type="ECO:0000313" key="2">
    <source>
        <dbReference type="EMBL" id="RXH67543.1"/>
    </source>
</evidence>
<gene>
    <name evidence="2" type="ORF">DVH24_027690</name>
</gene>
<organism evidence="2 3">
    <name type="scientific">Malus domestica</name>
    <name type="common">Apple</name>
    <name type="synonym">Pyrus malus</name>
    <dbReference type="NCBI Taxonomy" id="3750"/>
    <lineage>
        <taxon>Eukaryota</taxon>
        <taxon>Viridiplantae</taxon>
        <taxon>Streptophyta</taxon>
        <taxon>Embryophyta</taxon>
        <taxon>Tracheophyta</taxon>
        <taxon>Spermatophyta</taxon>
        <taxon>Magnoliopsida</taxon>
        <taxon>eudicotyledons</taxon>
        <taxon>Gunneridae</taxon>
        <taxon>Pentapetalae</taxon>
        <taxon>rosids</taxon>
        <taxon>fabids</taxon>
        <taxon>Rosales</taxon>
        <taxon>Rosaceae</taxon>
        <taxon>Amygdaloideae</taxon>
        <taxon>Maleae</taxon>
        <taxon>Malus</taxon>
    </lineage>
</organism>
<dbReference type="Pfam" id="PF13966">
    <property type="entry name" value="zf-RVT"/>
    <property type="match status" value="1"/>
</dbReference>
<accession>A0A498HES9</accession>
<dbReference type="Proteomes" id="UP000290289">
    <property type="component" value="Chromosome 17"/>
</dbReference>
<feature type="domain" description="Reverse transcriptase zinc-binding" evidence="1">
    <location>
        <begin position="38"/>
        <end position="111"/>
    </location>
</feature>
<dbReference type="STRING" id="3750.A0A498HES9"/>
<protein>
    <recommendedName>
        <fullName evidence="1">Reverse transcriptase zinc-binding domain-containing protein</fullName>
    </recommendedName>
</protein>
<dbReference type="InterPro" id="IPR026960">
    <property type="entry name" value="RVT-Znf"/>
</dbReference>
<dbReference type="EMBL" id="RDQH01000343">
    <property type="protein sequence ID" value="RXH67543.1"/>
    <property type="molecule type" value="Genomic_DNA"/>
</dbReference>
<evidence type="ECO:0000313" key="3">
    <source>
        <dbReference type="Proteomes" id="UP000290289"/>
    </source>
</evidence>
<evidence type="ECO:0000259" key="1">
    <source>
        <dbReference type="Pfam" id="PF13966"/>
    </source>
</evidence>
<proteinExistence type="predicted"/>